<reference evidence="8 9" key="1">
    <citation type="submission" date="2018-05" db="EMBL/GenBank/DDBJ databases">
        <title>Genomic Encyclopedia of Type Strains, Phase IV (KMG-IV): sequencing the most valuable type-strain genomes for metagenomic binning, comparative biology and taxonomic classification.</title>
        <authorList>
            <person name="Goeker M."/>
        </authorList>
    </citation>
    <scope>NUCLEOTIDE SEQUENCE [LARGE SCALE GENOMIC DNA]</scope>
    <source>
        <strain evidence="8 9">DSM 100333</strain>
    </source>
</reference>
<protein>
    <submittedName>
        <fullName evidence="8">Phage shock protein C (PspC) family protein</fullName>
    </submittedName>
</protein>
<keyword evidence="5 6" id="KW-0472">Membrane</keyword>
<dbReference type="InterPro" id="IPR052027">
    <property type="entry name" value="PspC"/>
</dbReference>
<dbReference type="AlphaFoldDB" id="A0A2U0UB78"/>
<feature type="transmembrane region" description="Helical" evidence="6">
    <location>
        <begin position="35"/>
        <end position="59"/>
    </location>
</feature>
<dbReference type="OrthoDB" id="5772680at2"/>
<sequence>MVMGRKLRRSKDSIVFGVLGGLAEYMDTDPTLVRVIYSMLTVFTAFSGVILYLILWLVMPPAEQ</sequence>
<feature type="domain" description="Phage shock protein PspC N-terminal" evidence="7">
    <location>
        <begin position="5"/>
        <end position="61"/>
    </location>
</feature>
<evidence type="ECO:0000313" key="8">
    <source>
        <dbReference type="EMBL" id="PVX54861.1"/>
    </source>
</evidence>
<keyword evidence="9" id="KW-1185">Reference proteome</keyword>
<evidence type="ECO:0000256" key="4">
    <source>
        <dbReference type="ARBA" id="ARBA00022989"/>
    </source>
</evidence>
<evidence type="ECO:0000256" key="2">
    <source>
        <dbReference type="ARBA" id="ARBA00022475"/>
    </source>
</evidence>
<comment type="subcellular location">
    <subcellularLocation>
        <location evidence="1">Cell membrane</location>
        <topology evidence="1">Single-pass membrane protein</topology>
    </subcellularLocation>
</comment>
<proteinExistence type="predicted"/>
<dbReference type="Proteomes" id="UP000245870">
    <property type="component" value="Unassembled WGS sequence"/>
</dbReference>
<dbReference type="InterPro" id="IPR007168">
    <property type="entry name" value="Phageshock_PspC_N"/>
</dbReference>
<organism evidence="8 9">
    <name type="scientific">Hallella colorans</name>
    <dbReference type="NCBI Taxonomy" id="1703337"/>
    <lineage>
        <taxon>Bacteria</taxon>
        <taxon>Pseudomonadati</taxon>
        <taxon>Bacteroidota</taxon>
        <taxon>Bacteroidia</taxon>
        <taxon>Bacteroidales</taxon>
        <taxon>Prevotellaceae</taxon>
        <taxon>Hallella</taxon>
    </lineage>
</organism>
<keyword evidence="3 6" id="KW-0812">Transmembrane</keyword>
<evidence type="ECO:0000256" key="1">
    <source>
        <dbReference type="ARBA" id="ARBA00004162"/>
    </source>
</evidence>
<evidence type="ECO:0000259" key="7">
    <source>
        <dbReference type="Pfam" id="PF04024"/>
    </source>
</evidence>
<evidence type="ECO:0000256" key="5">
    <source>
        <dbReference type="ARBA" id="ARBA00023136"/>
    </source>
</evidence>
<evidence type="ECO:0000313" key="9">
    <source>
        <dbReference type="Proteomes" id="UP000245870"/>
    </source>
</evidence>
<evidence type="ECO:0000256" key="3">
    <source>
        <dbReference type="ARBA" id="ARBA00022692"/>
    </source>
</evidence>
<dbReference type="Pfam" id="PF04024">
    <property type="entry name" value="PspC"/>
    <property type="match status" value="1"/>
</dbReference>
<dbReference type="GO" id="GO:0005886">
    <property type="term" value="C:plasma membrane"/>
    <property type="evidence" value="ECO:0007669"/>
    <property type="project" value="UniProtKB-SubCell"/>
</dbReference>
<accession>A0A2U0UB78</accession>
<keyword evidence="2" id="KW-1003">Cell membrane</keyword>
<evidence type="ECO:0000256" key="6">
    <source>
        <dbReference type="SAM" id="Phobius"/>
    </source>
</evidence>
<dbReference type="EMBL" id="QENY01000008">
    <property type="protein sequence ID" value="PVX54861.1"/>
    <property type="molecule type" value="Genomic_DNA"/>
</dbReference>
<name>A0A2U0UB78_9BACT</name>
<dbReference type="PANTHER" id="PTHR33885:SF3">
    <property type="entry name" value="PHAGE SHOCK PROTEIN C"/>
    <property type="match status" value="1"/>
</dbReference>
<keyword evidence="4 6" id="KW-1133">Transmembrane helix</keyword>
<comment type="caution">
    <text evidence="8">The sequence shown here is derived from an EMBL/GenBank/DDBJ whole genome shotgun (WGS) entry which is preliminary data.</text>
</comment>
<dbReference type="PANTHER" id="PTHR33885">
    <property type="entry name" value="PHAGE SHOCK PROTEIN C"/>
    <property type="match status" value="1"/>
</dbReference>
<gene>
    <name evidence="8" type="ORF">C7379_10890</name>
</gene>